<dbReference type="InterPro" id="IPR010998">
    <property type="entry name" value="Integrase_recombinase_N"/>
</dbReference>
<dbReference type="GO" id="GO:0003677">
    <property type="term" value="F:DNA binding"/>
    <property type="evidence" value="ECO:0007669"/>
    <property type="project" value="UniProtKB-KW"/>
</dbReference>
<feature type="compositionally biased region" description="Basic and acidic residues" evidence="3">
    <location>
        <begin position="1"/>
        <end position="21"/>
    </location>
</feature>
<dbReference type="InterPro" id="IPR013762">
    <property type="entry name" value="Integrase-like_cat_sf"/>
</dbReference>
<accession>A0A6N7RM51</accession>
<proteinExistence type="predicted"/>
<dbReference type="Gene3D" id="1.10.150.130">
    <property type="match status" value="1"/>
</dbReference>
<comment type="caution">
    <text evidence="4">The sequence shown here is derived from an EMBL/GenBank/DDBJ whole genome shotgun (WGS) entry which is preliminary data.</text>
</comment>
<evidence type="ECO:0000256" key="3">
    <source>
        <dbReference type="SAM" id="MobiDB-lite"/>
    </source>
</evidence>
<evidence type="ECO:0000313" key="5">
    <source>
        <dbReference type="Proteomes" id="UP000438093"/>
    </source>
</evidence>
<dbReference type="Proteomes" id="UP000438093">
    <property type="component" value="Unassembled WGS sequence"/>
</dbReference>
<dbReference type="EMBL" id="VTFY01000004">
    <property type="protein sequence ID" value="MRX82224.1"/>
    <property type="molecule type" value="Genomic_DNA"/>
</dbReference>
<reference evidence="5" key="1">
    <citation type="submission" date="2019-08" db="EMBL/GenBank/DDBJ databases">
        <title>Arthrobacter sp. nov., isolated from plateau pika and Tibetan wild ass.</title>
        <authorList>
            <person name="Ge Y."/>
        </authorList>
    </citation>
    <scope>NUCLEOTIDE SEQUENCE [LARGE SCALE GENOMIC DNA]</scope>
    <source>
        <strain evidence="5">HF-4214</strain>
    </source>
</reference>
<keyword evidence="2" id="KW-0233">DNA recombination</keyword>
<keyword evidence="5" id="KW-1185">Reference proteome</keyword>
<evidence type="ECO:0000256" key="2">
    <source>
        <dbReference type="ARBA" id="ARBA00023172"/>
    </source>
</evidence>
<evidence type="ECO:0000256" key="1">
    <source>
        <dbReference type="ARBA" id="ARBA00023125"/>
    </source>
</evidence>
<feature type="region of interest" description="Disordered" evidence="3">
    <location>
        <begin position="1"/>
        <end position="22"/>
    </location>
</feature>
<dbReference type="GO" id="GO:0006310">
    <property type="term" value="P:DNA recombination"/>
    <property type="evidence" value="ECO:0007669"/>
    <property type="project" value="UniProtKB-KW"/>
</dbReference>
<protein>
    <recommendedName>
        <fullName evidence="6">Integrase</fullName>
    </recommendedName>
</protein>
<evidence type="ECO:0000313" key="4">
    <source>
        <dbReference type="EMBL" id="MRX82224.1"/>
    </source>
</evidence>
<dbReference type="GO" id="GO:0015074">
    <property type="term" value="P:DNA integration"/>
    <property type="evidence" value="ECO:0007669"/>
    <property type="project" value="InterPro"/>
</dbReference>
<dbReference type="AlphaFoldDB" id="A0A6N7RM51"/>
<keyword evidence="1" id="KW-0238">DNA-binding</keyword>
<dbReference type="InterPro" id="IPR011010">
    <property type="entry name" value="DNA_brk_join_enz"/>
</dbReference>
<dbReference type="Gene3D" id="1.10.443.10">
    <property type="entry name" value="Intergrase catalytic core"/>
    <property type="match status" value="1"/>
</dbReference>
<dbReference type="SUPFAM" id="SSF56349">
    <property type="entry name" value="DNA breaking-rejoining enzymes"/>
    <property type="match status" value="1"/>
</dbReference>
<gene>
    <name evidence="4" type="ORF">GJG86_06925</name>
</gene>
<evidence type="ECO:0008006" key="6">
    <source>
        <dbReference type="Google" id="ProtNLM"/>
    </source>
</evidence>
<sequence length="380" mass="42719">MANSTKNRDERSKLGSKKEVRPGVWRIRVSGGYKKDGGQRRPSRTVYGNERDADMAIARLADEMGRCPTLGDSYTLDDYFWEEFVPGREATTTITNVRNHIGNYKNHVEPYFGSWDIGAIDNRAIQKWLYSLPPQSAPCYVRTLRAVLNQAKFDHVIAVSPMAGLKFKMPKGRNTAPLPVWGVEEVAECLVRLEGNRLYPLWLVMVGGGLSRSEAHYNDWEDIKWVRITDIDGEGHWTAYVPVTGACVCNDGMKEPKNDRRYRTAPIRPLFADRLHEYASTGALLKSVRGTRLHPGYIDVLWKKLFEEGQPLEGMPFVGMNRMRGTHATLMQEAGVESSIINAMQGRSKDSPVLYTNYLNPGKSTFVAAAGKMEKLVTSA</sequence>
<name>A0A6N7RM51_9ACTN</name>
<organism evidence="4 5">
    <name type="scientific">Eggerthella guodeyinii</name>
    <dbReference type="NCBI Taxonomy" id="2690837"/>
    <lineage>
        <taxon>Bacteria</taxon>
        <taxon>Bacillati</taxon>
        <taxon>Actinomycetota</taxon>
        <taxon>Coriobacteriia</taxon>
        <taxon>Eggerthellales</taxon>
        <taxon>Eggerthellaceae</taxon>
        <taxon>Eggerthella</taxon>
    </lineage>
</organism>
<dbReference type="RefSeq" id="WP_154333093.1">
    <property type="nucleotide sequence ID" value="NZ_VTFY01000004.1"/>
</dbReference>